<evidence type="ECO:0008006" key="3">
    <source>
        <dbReference type="Google" id="ProtNLM"/>
    </source>
</evidence>
<sequence length="266" mass="27977">MSLADLTLDRWRSLDPDAAGRLAREAAAQVGGRVVLLDTVGHLGGPLHRVRIERGGREFALVPGGTVRLGFDLDAWEPTAAQRADYAESAEEGYGYGHEDLTSYLADVLSPPRTATLATVLMAVEDEALTEPASGVPAALAAHGLRMPGADEWEHACGAGSGTLFRWGNECPLDEPPYGSGGPRHEPNAFGLHIAYDSYGTELSDDPAAVHGGDGGEAVCGGYGNLLGWLPLATANRNPYAAEFTYGPDGAGMYAEFSTRPVLSLR</sequence>
<protein>
    <recommendedName>
        <fullName evidence="3">Sulfatase-modifying factor enzyme domain-containing protein</fullName>
    </recommendedName>
</protein>
<evidence type="ECO:0000313" key="1">
    <source>
        <dbReference type="EMBL" id="QES58314.1"/>
    </source>
</evidence>
<dbReference type="SUPFAM" id="SSF56436">
    <property type="entry name" value="C-type lectin-like"/>
    <property type="match status" value="1"/>
</dbReference>
<proteinExistence type="predicted"/>
<dbReference type="Proteomes" id="UP000324101">
    <property type="component" value="Chromosome"/>
</dbReference>
<gene>
    <name evidence="1" type="ORF">DEJ51_32710</name>
</gene>
<organism evidence="1 2">
    <name type="scientific">Streptomyces venezuelae</name>
    <dbReference type="NCBI Taxonomy" id="54571"/>
    <lineage>
        <taxon>Bacteria</taxon>
        <taxon>Bacillati</taxon>
        <taxon>Actinomycetota</taxon>
        <taxon>Actinomycetes</taxon>
        <taxon>Kitasatosporales</taxon>
        <taxon>Streptomycetaceae</taxon>
        <taxon>Streptomyces</taxon>
    </lineage>
</organism>
<evidence type="ECO:0000313" key="2">
    <source>
        <dbReference type="Proteomes" id="UP000324101"/>
    </source>
</evidence>
<dbReference type="OrthoDB" id="4050476at2"/>
<dbReference type="EMBL" id="CP029189">
    <property type="protein sequence ID" value="QES58314.1"/>
    <property type="molecule type" value="Genomic_DNA"/>
</dbReference>
<dbReference type="RefSeq" id="WP_150261230.1">
    <property type="nucleotide sequence ID" value="NZ_CP029189.1"/>
</dbReference>
<dbReference type="AlphaFoldDB" id="A0A5P2DT00"/>
<reference evidence="1 2" key="1">
    <citation type="submission" date="2018-05" db="EMBL/GenBank/DDBJ databases">
        <title>Streptomyces venezuelae.</title>
        <authorList>
            <person name="Kim W."/>
            <person name="Lee N."/>
            <person name="Cho B.-K."/>
        </authorList>
    </citation>
    <scope>NUCLEOTIDE SEQUENCE [LARGE SCALE GENOMIC DNA]</scope>
    <source>
        <strain evidence="1 2">ATCC 21018</strain>
    </source>
</reference>
<accession>A0A5P2DT00</accession>
<name>A0A5P2DT00_STRVZ</name>
<dbReference type="InterPro" id="IPR016187">
    <property type="entry name" value="CTDL_fold"/>
</dbReference>